<dbReference type="InterPro" id="IPR010982">
    <property type="entry name" value="Lambda_DNA-bd_dom_sf"/>
</dbReference>
<protein>
    <submittedName>
        <fullName evidence="3">Transcriptional regulator with XRE-family HTH domain</fullName>
    </submittedName>
</protein>
<name>A0A7W9SQ48_ARMRO</name>
<dbReference type="Gene3D" id="1.10.260.40">
    <property type="entry name" value="lambda repressor-like DNA-binding domains"/>
    <property type="match status" value="2"/>
</dbReference>
<dbReference type="SMART" id="SM00530">
    <property type="entry name" value="HTH_XRE"/>
    <property type="match status" value="2"/>
</dbReference>
<dbReference type="SUPFAM" id="SSF48452">
    <property type="entry name" value="TPR-like"/>
    <property type="match status" value="1"/>
</dbReference>
<evidence type="ECO:0000313" key="4">
    <source>
        <dbReference type="Proteomes" id="UP000520814"/>
    </source>
</evidence>
<feature type="domain" description="HTH cro/C1-type" evidence="2">
    <location>
        <begin position="14"/>
        <end position="68"/>
    </location>
</feature>
<dbReference type="CDD" id="cd00093">
    <property type="entry name" value="HTH_XRE"/>
    <property type="match status" value="2"/>
</dbReference>
<dbReference type="PANTHER" id="PTHR46797:SF1">
    <property type="entry name" value="METHYLPHOSPHONATE SYNTHASE"/>
    <property type="match status" value="1"/>
</dbReference>
<dbReference type="GO" id="GO:0003677">
    <property type="term" value="F:DNA binding"/>
    <property type="evidence" value="ECO:0007669"/>
    <property type="project" value="UniProtKB-KW"/>
</dbReference>
<comment type="caution">
    <text evidence="3">The sequence shown here is derived from an EMBL/GenBank/DDBJ whole genome shotgun (WGS) entry which is preliminary data.</text>
</comment>
<dbReference type="PANTHER" id="PTHR46797">
    <property type="entry name" value="HTH-TYPE TRANSCRIPTIONAL REGULATOR"/>
    <property type="match status" value="1"/>
</dbReference>
<dbReference type="InterPro" id="IPR050807">
    <property type="entry name" value="TransReg_Diox_bact_type"/>
</dbReference>
<proteinExistence type="predicted"/>
<accession>A0A7W9SQ48</accession>
<keyword evidence="1" id="KW-0238">DNA-binding</keyword>
<gene>
    <name evidence="3" type="ORF">HNQ39_001725</name>
</gene>
<feature type="domain" description="HTH cro/C1-type" evidence="2">
    <location>
        <begin position="100"/>
        <end position="155"/>
    </location>
</feature>
<dbReference type="AlphaFoldDB" id="A0A7W9SQ48"/>
<dbReference type="InterPro" id="IPR001387">
    <property type="entry name" value="Cro/C1-type_HTH"/>
</dbReference>
<dbReference type="SUPFAM" id="SSF47413">
    <property type="entry name" value="lambda repressor-like DNA-binding domains"/>
    <property type="match status" value="2"/>
</dbReference>
<reference evidence="3 4" key="1">
    <citation type="submission" date="2020-08" db="EMBL/GenBank/DDBJ databases">
        <title>Genomic Encyclopedia of Type Strains, Phase IV (KMG-IV): sequencing the most valuable type-strain genomes for metagenomic binning, comparative biology and taxonomic classification.</title>
        <authorList>
            <person name="Goeker M."/>
        </authorList>
    </citation>
    <scope>NUCLEOTIDE SEQUENCE [LARGE SCALE GENOMIC DNA]</scope>
    <source>
        <strain evidence="3 4">DSM 23562</strain>
    </source>
</reference>
<keyword evidence="4" id="KW-1185">Reference proteome</keyword>
<sequence>MILASDAPTVGQQLQQWRLRRGLSLGALSLRCGIHKSTLSRWERGIQLPSTRELDDTLKALEVSAQERAACWQQLDAPRAVLYRHQEPAGMRQISGGELLRALRLRSGVTQQDAARAAGVTREMLSRWERGERWPDGQKLHALCYALGASLDETLHLTTRGFIEQEPLPLERPALLQIHLALAYDTTSPKLELANWHIAARFAELDRGDPFRLQLIQAAIWGTLGYNLWHQGNLGSASRLGQQTMRLMQDCRGFLGASQLRGILVQAEVESRQSGPLAAVRFLESWLGLVTIIHLRAWVYSIQADYLLRAGEITSALQRSDAARKLISNESNDPKEGAYRHRDYARHLLLAKEPRRALEVLQSLQDSSALPKQESGPTCFLFAKALYAVGEVGEALTYREQAMESLARHRLSLPPEYQSL</sequence>
<dbReference type="EMBL" id="JACHGW010000002">
    <property type="protein sequence ID" value="MBB6049934.1"/>
    <property type="molecule type" value="Genomic_DNA"/>
</dbReference>
<evidence type="ECO:0000256" key="1">
    <source>
        <dbReference type="ARBA" id="ARBA00023125"/>
    </source>
</evidence>
<dbReference type="RefSeq" id="WP_184193942.1">
    <property type="nucleotide sequence ID" value="NZ_JACHGW010000002.1"/>
</dbReference>
<dbReference type="Proteomes" id="UP000520814">
    <property type="component" value="Unassembled WGS sequence"/>
</dbReference>
<dbReference type="Pfam" id="PF13560">
    <property type="entry name" value="HTH_31"/>
    <property type="match status" value="2"/>
</dbReference>
<evidence type="ECO:0000259" key="2">
    <source>
        <dbReference type="PROSITE" id="PS50943"/>
    </source>
</evidence>
<evidence type="ECO:0000313" key="3">
    <source>
        <dbReference type="EMBL" id="MBB6049934.1"/>
    </source>
</evidence>
<organism evidence="3 4">
    <name type="scientific">Armatimonas rosea</name>
    <dbReference type="NCBI Taxonomy" id="685828"/>
    <lineage>
        <taxon>Bacteria</taxon>
        <taxon>Bacillati</taxon>
        <taxon>Armatimonadota</taxon>
        <taxon>Armatimonadia</taxon>
        <taxon>Armatimonadales</taxon>
        <taxon>Armatimonadaceae</taxon>
        <taxon>Armatimonas</taxon>
    </lineage>
</organism>
<dbReference type="InterPro" id="IPR011990">
    <property type="entry name" value="TPR-like_helical_dom_sf"/>
</dbReference>
<dbReference type="PROSITE" id="PS50943">
    <property type="entry name" value="HTH_CROC1"/>
    <property type="match status" value="2"/>
</dbReference>
<dbReference type="GO" id="GO:0003700">
    <property type="term" value="F:DNA-binding transcription factor activity"/>
    <property type="evidence" value="ECO:0007669"/>
    <property type="project" value="TreeGrafter"/>
</dbReference>
<dbReference type="GO" id="GO:0005829">
    <property type="term" value="C:cytosol"/>
    <property type="evidence" value="ECO:0007669"/>
    <property type="project" value="TreeGrafter"/>
</dbReference>